<feature type="chain" id="PRO_5042816012" description="MATH domain-containing protein" evidence="1">
    <location>
        <begin position="18"/>
        <end position="85"/>
    </location>
</feature>
<dbReference type="AlphaFoldDB" id="A0AAN9B701"/>
<keyword evidence="1" id="KW-0732">Signal</keyword>
<evidence type="ECO:0000256" key="1">
    <source>
        <dbReference type="SAM" id="SignalP"/>
    </source>
</evidence>
<comment type="caution">
    <text evidence="3">The sequence shown here is derived from an EMBL/GenBank/DDBJ whole genome shotgun (WGS) entry which is preliminary data.</text>
</comment>
<dbReference type="InterPro" id="IPR002083">
    <property type="entry name" value="MATH/TRAF_dom"/>
</dbReference>
<evidence type="ECO:0000313" key="4">
    <source>
        <dbReference type="Proteomes" id="UP001374579"/>
    </source>
</evidence>
<dbReference type="EMBL" id="JBAMIC010000012">
    <property type="protein sequence ID" value="KAK7099069.1"/>
    <property type="molecule type" value="Genomic_DNA"/>
</dbReference>
<dbReference type="PROSITE" id="PS50144">
    <property type="entry name" value="MATH"/>
    <property type="match status" value="1"/>
</dbReference>
<dbReference type="Pfam" id="PF22486">
    <property type="entry name" value="MATH_2"/>
    <property type="match status" value="1"/>
</dbReference>
<keyword evidence="4" id="KW-1185">Reference proteome</keyword>
<dbReference type="PANTHER" id="PTHR47022:SF1">
    <property type="entry name" value="BTB AND MATH DOMAIN-CONTAINING PROTEIN 36-RELATED"/>
    <property type="match status" value="1"/>
</dbReference>
<protein>
    <recommendedName>
        <fullName evidence="2">MATH domain-containing protein</fullName>
    </recommendedName>
</protein>
<name>A0AAN9B701_9CAEN</name>
<accession>A0AAN9B701</accession>
<feature type="signal peptide" evidence="1">
    <location>
        <begin position="1"/>
        <end position="17"/>
    </location>
</feature>
<gene>
    <name evidence="3" type="ORF">V1264_003262</name>
</gene>
<organism evidence="3 4">
    <name type="scientific">Littorina saxatilis</name>
    <dbReference type="NCBI Taxonomy" id="31220"/>
    <lineage>
        <taxon>Eukaryota</taxon>
        <taxon>Metazoa</taxon>
        <taxon>Spiralia</taxon>
        <taxon>Lophotrochozoa</taxon>
        <taxon>Mollusca</taxon>
        <taxon>Gastropoda</taxon>
        <taxon>Caenogastropoda</taxon>
        <taxon>Littorinimorpha</taxon>
        <taxon>Littorinoidea</taxon>
        <taxon>Littorinidae</taxon>
        <taxon>Littorina</taxon>
    </lineage>
</organism>
<dbReference type="Gene3D" id="2.60.210.10">
    <property type="entry name" value="Apoptosis, Tumor Necrosis Factor Receptor Associated Protein 2, Chain A"/>
    <property type="match status" value="1"/>
</dbReference>
<dbReference type="Proteomes" id="UP001374579">
    <property type="component" value="Unassembled WGS sequence"/>
</dbReference>
<evidence type="ECO:0000259" key="2">
    <source>
        <dbReference type="PROSITE" id="PS50144"/>
    </source>
</evidence>
<evidence type="ECO:0000313" key="3">
    <source>
        <dbReference type="EMBL" id="KAK7099069.1"/>
    </source>
</evidence>
<sequence>MCPTLLLLLSWSCKVKSTFRLLKVDTHGKFELPELDHVFNSRKPSWGRLKFMAMTDLLDPNNGYLKDDKLTFEVHIAADAPEGTW</sequence>
<dbReference type="InterPro" id="IPR008974">
    <property type="entry name" value="TRAF-like"/>
</dbReference>
<proteinExistence type="predicted"/>
<reference evidence="3 4" key="1">
    <citation type="submission" date="2024-02" db="EMBL/GenBank/DDBJ databases">
        <title>Chromosome-scale genome assembly of the rough periwinkle Littorina saxatilis.</title>
        <authorList>
            <person name="De Jode A."/>
            <person name="Faria R."/>
            <person name="Formenti G."/>
            <person name="Sims Y."/>
            <person name="Smith T.P."/>
            <person name="Tracey A."/>
            <person name="Wood J.M.D."/>
            <person name="Zagrodzka Z.B."/>
            <person name="Johannesson K."/>
            <person name="Butlin R.K."/>
            <person name="Leder E.H."/>
        </authorList>
    </citation>
    <scope>NUCLEOTIDE SEQUENCE [LARGE SCALE GENOMIC DNA]</scope>
    <source>
        <strain evidence="3">Snail1</strain>
        <tissue evidence="3">Muscle</tissue>
    </source>
</reference>
<dbReference type="SUPFAM" id="SSF49599">
    <property type="entry name" value="TRAF domain-like"/>
    <property type="match status" value="1"/>
</dbReference>
<dbReference type="PANTHER" id="PTHR47022">
    <property type="entry name" value="BTB AND MATH DOMAIN-CONTAINING PROTEIN 36-RELATED"/>
    <property type="match status" value="1"/>
</dbReference>
<feature type="domain" description="MATH" evidence="2">
    <location>
        <begin position="1"/>
        <end position="76"/>
    </location>
</feature>